<gene>
    <name evidence="4" type="ORF">H6G59_01395</name>
</gene>
<sequence>MDWTTPLKAQQTDFIQRLKSSDFLHCDKQGQHSELTVISGERLKQLRDFCWEMVRKYKPNDPKNYFINNMKGKLGEEVVKTRLGNFVTEVDYEKRVGGDGKVDFTLASDPEVGIQVKARNGKFDEIKWTISQEEIEKNAVLVCILIQEEVSEAQNEYNLILAGFLPTKMITSIDGKALVGIDELLYSGGLRCYLKSLASSEADEYMRLGNECRDREDYRGAVNYYSQVLQLQPNNVDAYNQRGRAMYYLGDTQGGIEDFNQAIRINPNYAHSYYRRGVVRSELGDKQSAIEDYTQAIKIDPNFAYAYYVRGIAHSKLGDRQSAIEDYTQTIKIDPNFAYAYYKRGVARNELGDKQRAIEDYTQAIKIDPNSTDAYYNRGIARYQLGDKQNAIEDYTQAININPNFAYAYYARGIARYQLGDKQRAIEDYTQAININPNFALAYNNRGIARSNLGNKQSAIHDFQKAADIYKREGKEKNYQDAMERIRKLRQ</sequence>
<dbReference type="Gene3D" id="1.25.40.10">
    <property type="entry name" value="Tetratricopeptide repeat domain"/>
    <property type="match status" value="4"/>
</dbReference>
<dbReference type="Pfam" id="PF00515">
    <property type="entry name" value="TPR_1"/>
    <property type="match status" value="1"/>
</dbReference>
<protein>
    <submittedName>
        <fullName evidence="4">Tetratricopeptide repeat protein</fullName>
    </submittedName>
</protein>
<dbReference type="PANTHER" id="PTHR44858">
    <property type="entry name" value="TETRATRICOPEPTIDE REPEAT PROTEIN 6"/>
    <property type="match status" value="1"/>
</dbReference>
<keyword evidence="2 3" id="KW-0802">TPR repeat</keyword>
<evidence type="ECO:0000313" key="4">
    <source>
        <dbReference type="EMBL" id="MBD2566568.1"/>
    </source>
</evidence>
<accession>A0ABR8F8Q6</accession>
<feature type="repeat" description="TPR" evidence="3">
    <location>
        <begin position="406"/>
        <end position="439"/>
    </location>
</feature>
<evidence type="ECO:0000313" key="5">
    <source>
        <dbReference type="Proteomes" id="UP000640531"/>
    </source>
</evidence>
<dbReference type="PANTHER" id="PTHR44858:SF1">
    <property type="entry name" value="UDP-N-ACETYLGLUCOSAMINE--PEPTIDE N-ACETYLGLUCOSAMINYLTRANSFERASE SPINDLY-RELATED"/>
    <property type="match status" value="1"/>
</dbReference>
<organism evidence="4 5">
    <name type="scientific">Anabaena lutea FACHB-196</name>
    <dbReference type="NCBI Taxonomy" id="2692881"/>
    <lineage>
        <taxon>Bacteria</taxon>
        <taxon>Bacillati</taxon>
        <taxon>Cyanobacteriota</taxon>
        <taxon>Cyanophyceae</taxon>
        <taxon>Nostocales</taxon>
        <taxon>Nostocaceae</taxon>
        <taxon>Anabaena</taxon>
    </lineage>
</organism>
<name>A0ABR8F8Q6_9NOST</name>
<feature type="repeat" description="TPR" evidence="3">
    <location>
        <begin position="270"/>
        <end position="303"/>
    </location>
</feature>
<dbReference type="SMART" id="SM00028">
    <property type="entry name" value="TPR"/>
    <property type="match status" value="8"/>
</dbReference>
<evidence type="ECO:0000256" key="1">
    <source>
        <dbReference type="ARBA" id="ARBA00022737"/>
    </source>
</evidence>
<dbReference type="PROSITE" id="PS50293">
    <property type="entry name" value="TPR_REGION"/>
    <property type="match status" value="5"/>
</dbReference>
<dbReference type="RefSeq" id="WP_190711384.1">
    <property type="nucleotide sequence ID" value="NZ_JACJST010000001.1"/>
</dbReference>
<evidence type="ECO:0000256" key="2">
    <source>
        <dbReference type="ARBA" id="ARBA00022803"/>
    </source>
</evidence>
<feature type="repeat" description="TPR" evidence="3">
    <location>
        <begin position="372"/>
        <end position="405"/>
    </location>
</feature>
<dbReference type="Pfam" id="PF13181">
    <property type="entry name" value="TPR_8"/>
    <property type="match status" value="1"/>
</dbReference>
<feature type="repeat" description="TPR" evidence="3">
    <location>
        <begin position="338"/>
        <end position="371"/>
    </location>
</feature>
<keyword evidence="5" id="KW-1185">Reference proteome</keyword>
<proteinExistence type="predicted"/>
<feature type="repeat" description="TPR" evidence="3">
    <location>
        <begin position="304"/>
        <end position="337"/>
    </location>
</feature>
<dbReference type="SUPFAM" id="SSF48452">
    <property type="entry name" value="TPR-like"/>
    <property type="match status" value="1"/>
</dbReference>
<dbReference type="Proteomes" id="UP000640531">
    <property type="component" value="Unassembled WGS sequence"/>
</dbReference>
<reference evidence="4 5" key="1">
    <citation type="journal article" date="2020" name="ISME J.">
        <title>Comparative genomics reveals insights into cyanobacterial evolution and habitat adaptation.</title>
        <authorList>
            <person name="Chen M.Y."/>
            <person name="Teng W.K."/>
            <person name="Zhao L."/>
            <person name="Hu C.X."/>
            <person name="Zhou Y.K."/>
            <person name="Han B.P."/>
            <person name="Song L.R."/>
            <person name="Shu W.S."/>
        </authorList>
    </citation>
    <scope>NUCLEOTIDE SEQUENCE [LARGE SCALE GENOMIC DNA]</scope>
    <source>
        <strain evidence="4 5">FACHB-196</strain>
    </source>
</reference>
<dbReference type="PROSITE" id="PS50005">
    <property type="entry name" value="TPR"/>
    <property type="match status" value="8"/>
</dbReference>
<keyword evidence="1" id="KW-0677">Repeat</keyword>
<feature type="repeat" description="TPR" evidence="3">
    <location>
        <begin position="440"/>
        <end position="473"/>
    </location>
</feature>
<dbReference type="EMBL" id="JACJST010000001">
    <property type="protein sequence ID" value="MBD2566568.1"/>
    <property type="molecule type" value="Genomic_DNA"/>
</dbReference>
<feature type="repeat" description="TPR" evidence="3">
    <location>
        <begin position="202"/>
        <end position="235"/>
    </location>
</feature>
<evidence type="ECO:0000256" key="3">
    <source>
        <dbReference type="PROSITE-ProRule" id="PRU00339"/>
    </source>
</evidence>
<dbReference type="InterPro" id="IPR050498">
    <property type="entry name" value="Ycf3"/>
</dbReference>
<comment type="caution">
    <text evidence="4">The sequence shown here is derived from an EMBL/GenBank/DDBJ whole genome shotgun (WGS) entry which is preliminary data.</text>
</comment>
<dbReference type="InterPro" id="IPR011990">
    <property type="entry name" value="TPR-like_helical_dom_sf"/>
</dbReference>
<feature type="repeat" description="TPR" evidence="3">
    <location>
        <begin position="236"/>
        <end position="269"/>
    </location>
</feature>
<dbReference type="InterPro" id="IPR019734">
    <property type="entry name" value="TPR_rpt"/>
</dbReference>
<dbReference type="Pfam" id="PF13414">
    <property type="entry name" value="TPR_11"/>
    <property type="match status" value="3"/>
</dbReference>